<keyword evidence="12" id="KW-1185">Reference proteome</keyword>
<feature type="region of interest" description="Disordered" evidence="9">
    <location>
        <begin position="677"/>
        <end position="729"/>
    </location>
</feature>
<evidence type="ECO:0000256" key="8">
    <source>
        <dbReference type="SAM" id="Coils"/>
    </source>
</evidence>
<feature type="coiled-coil region" evidence="8">
    <location>
        <begin position="751"/>
        <end position="806"/>
    </location>
</feature>
<dbReference type="Proteomes" id="UP001432322">
    <property type="component" value="Unassembled WGS sequence"/>
</dbReference>
<dbReference type="AlphaFoldDB" id="A0AAV5WHY0"/>
<feature type="compositionally biased region" description="Low complexity" evidence="9">
    <location>
        <begin position="476"/>
        <end position="496"/>
    </location>
</feature>
<protein>
    <recommendedName>
        <fullName evidence="13">Macoilin</fullName>
    </recommendedName>
</protein>
<dbReference type="Pfam" id="PF09726">
    <property type="entry name" value="Macoilin"/>
    <property type="match status" value="2"/>
</dbReference>
<evidence type="ECO:0000256" key="1">
    <source>
        <dbReference type="ARBA" id="ARBA00004232"/>
    </source>
</evidence>
<dbReference type="GO" id="GO:0030867">
    <property type="term" value="C:rough endoplasmic reticulum membrane"/>
    <property type="evidence" value="ECO:0007669"/>
    <property type="project" value="UniProtKB-SubCell"/>
</dbReference>
<feature type="transmembrane region" description="Helical" evidence="10">
    <location>
        <begin position="120"/>
        <end position="138"/>
    </location>
</feature>
<evidence type="ECO:0000256" key="6">
    <source>
        <dbReference type="ARBA" id="ARBA00023136"/>
    </source>
</evidence>
<keyword evidence="5 10" id="KW-1133">Transmembrane helix</keyword>
<feature type="region of interest" description="Disordered" evidence="9">
    <location>
        <begin position="891"/>
        <end position="955"/>
    </location>
</feature>
<dbReference type="GO" id="GO:0031965">
    <property type="term" value="C:nuclear membrane"/>
    <property type="evidence" value="ECO:0007669"/>
    <property type="project" value="UniProtKB-SubCell"/>
</dbReference>
<keyword evidence="3 10" id="KW-0812">Transmembrane</keyword>
<dbReference type="GO" id="GO:0023041">
    <property type="term" value="P:neuronal signal transduction"/>
    <property type="evidence" value="ECO:0007669"/>
    <property type="project" value="InterPro"/>
</dbReference>
<evidence type="ECO:0000313" key="12">
    <source>
        <dbReference type="Proteomes" id="UP001432322"/>
    </source>
</evidence>
<dbReference type="EMBL" id="BTSY01000005">
    <property type="protein sequence ID" value="GMT30120.1"/>
    <property type="molecule type" value="Genomic_DNA"/>
</dbReference>
<reference evidence="11" key="1">
    <citation type="submission" date="2023-10" db="EMBL/GenBank/DDBJ databases">
        <title>Genome assembly of Pristionchus species.</title>
        <authorList>
            <person name="Yoshida K."/>
            <person name="Sommer R.J."/>
        </authorList>
    </citation>
    <scope>NUCLEOTIDE SEQUENCE</scope>
    <source>
        <strain evidence="11">RS5133</strain>
    </source>
</reference>
<keyword evidence="6 10" id="KW-0472">Membrane</keyword>
<gene>
    <name evidence="11" type="ORF">PFISCL1PPCAC_21417</name>
</gene>
<evidence type="ECO:0000256" key="4">
    <source>
        <dbReference type="ARBA" id="ARBA00022824"/>
    </source>
</evidence>
<feature type="compositionally biased region" description="Basic and acidic residues" evidence="9">
    <location>
        <begin position="713"/>
        <end position="729"/>
    </location>
</feature>
<feature type="region of interest" description="Disordered" evidence="9">
    <location>
        <begin position="467"/>
        <end position="580"/>
    </location>
</feature>
<feature type="transmembrane region" description="Helical" evidence="10">
    <location>
        <begin position="150"/>
        <end position="173"/>
    </location>
</feature>
<keyword evidence="4" id="KW-0256">Endoplasmic reticulum</keyword>
<feature type="non-terminal residue" evidence="11">
    <location>
        <position position="1"/>
    </location>
</feature>
<feature type="compositionally biased region" description="Polar residues" evidence="9">
    <location>
        <begin position="322"/>
        <end position="331"/>
    </location>
</feature>
<dbReference type="GO" id="GO:0008017">
    <property type="term" value="F:microtubule binding"/>
    <property type="evidence" value="ECO:0007669"/>
    <property type="project" value="TreeGrafter"/>
</dbReference>
<feature type="transmembrane region" description="Helical" evidence="10">
    <location>
        <begin position="433"/>
        <end position="456"/>
    </location>
</feature>
<keyword evidence="7" id="KW-0539">Nucleus</keyword>
<name>A0AAV5WHY0_9BILA</name>
<evidence type="ECO:0000256" key="2">
    <source>
        <dbReference type="ARBA" id="ARBA00004269"/>
    </source>
</evidence>
<proteinExistence type="predicted"/>
<feature type="compositionally biased region" description="Basic and acidic residues" evidence="9">
    <location>
        <begin position="679"/>
        <end position="705"/>
    </location>
</feature>
<feature type="compositionally biased region" description="Basic and acidic residues" evidence="9">
    <location>
        <begin position="558"/>
        <end position="574"/>
    </location>
</feature>
<dbReference type="PANTHER" id="PTHR13289:SF6">
    <property type="entry name" value="MACOILIN"/>
    <property type="match status" value="1"/>
</dbReference>
<evidence type="ECO:0008006" key="13">
    <source>
        <dbReference type="Google" id="ProtNLM"/>
    </source>
</evidence>
<feature type="compositionally biased region" description="Low complexity" evidence="9">
    <location>
        <begin position="943"/>
        <end position="955"/>
    </location>
</feature>
<evidence type="ECO:0000256" key="5">
    <source>
        <dbReference type="ARBA" id="ARBA00022989"/>
    </source>
</evidence>
<feature type="transmembrane region" description="Helical" evidence="10">
    <location>
        <begin position="89"/>
        <end position="108"/>
    </location>
</feature>
<evidence type="ECO:0000313" key="11">
    <source>
        <dbReference type="EMBL" id="GMT30120.1"/>
    </source>
</evidence>
<evidence type="ECO:0000256" key="7">
    <source>
        <dbReference type="ARBA" id="ARBA00023242"/>
    </source>
</evidence>
<dbReference type="GO" id="GO:0006935">
    <property type="term" value="P:chemotaxis"/>
    <property type="evidence" value="ECO:0007669"/>
    <property type="project" value="TreeGrafter"/>
</dbReference>
<feature type="transmembrane region" description="Helical" evidence="10">
    <location>
        <begin position="205"/>
        <end position="227"/>
    </location>
</feature>
<keyword evidence="8" id="KW-0175">Coiled coil</keyword>
<feature type="region of interest" description="Disordered" evidence="9">
    <location>
        <begin position="809"/>
        <end position="857"/>
    </location>
</feature>
<comment type="subcellular location">
    <subcellularLocation>
        <location evidence="1">Nucleus membrane</location>
        <topology evidence="1">Multi-pass membrane protein</topology>
    </subcellularLocation>
    <subcellularLocation>
        <location evidence="2">Rough endoplasmic reticulum membrane</location>
        <topology evidence="2">Multi-pass membrane protein</topology>
    </subcellularLocation>
</comment>
<feature type="compositionally biased region" description="Low complexity" evidence="9">
    <location>
        <begin position="809"/>
        <end position="847"/>
    </location>
</feature>
<feature type="compositionally biased region" description="Polar residues" evidence="9">
    <location>
        <begin position="374"/>
        <end position="386"/>
    </location>
</feature>
<organism evidence="11 12">
    <name type="scientific">Pristionchus fissidentatus</name>
    <dbReference type="NCBI Taxonomy" id="1538716"/>
    <lineage>
        <taxon>Eukaryota</taxon>
        <taxon>Metazoa</taxon>
        <taxon>Ecdysozoa</taxon>
        <taxon>Nematoda</taxon>
        <taxon>Chromadorea</taxon>
        <taxon>Rhabditida</taxon>
        <taxon>Rhabditina</taxon>
        <taxon>Diplogasteromorpha</taxon>
        <taxon>Diplogasteroidea</taxon>
        <taxon>Neodiplogasteridae</taxon>
        <taxon>Pristionchus</taxon>
    </lineage>
</organism>
<dbReference type="PANTHER" id="PTHR13289">
    <property type="entry name" value="PROTEIN PHOSPHATASE 1-BINDING PROTEIN BIFOCAL"/>
    <property type="match status" value="1"/>
</dbReference>
<comment type="caution">
    <text evidence="11">The sequence shown here is derived from an EMBL/GenBank/DDBJ whole genome shotgun (WGS) entry which is preliminary data.</text>
</comment>
<accession>A0AAV5WHY0</accession>
<sequence>TMQKRGRAVETQKLKRTMKSQRKTTVVREPTSNTLSYVKLCITWLCIMFLDVGGGVRFELLWPCWMLVRSFYESMQRRNAFINLGGQTTTFLFVCVTATSDLICYLFIPVRLLVFLATTYVWMNLVWHVNGGFLRTIATIFADKTQAAPVVFLWSYFVVFEIFCRMRCDYLIFLKYYPWSSWLAESEGCLHMQGMHPGFQQAFNAFFSAHCIGYPLIVISFNVKYYYKEWRLRRKQGDVSDRNESLFRLLADSIPMDFDATRLYRRADYLDDECLDDDYLDTTPSTSAIGDRSYLPIEPAPSLQQVQPQLLQQQQQQPTMPKLSSSANGTPGASPAENGHSSNGVVTRRYNGVRSSVSKSSSSRAAASAAAAANGTSSRGLQQPANGSSSCSGSQRRGEKEEKDEEGHEEWFDESSDAEVQLHRREAANTAPFIVRVLVAAATRFLLLFAGLVPFVGGTSVKAEEFANGKHHSSAHSTPNSLQQQQQNLQQHSTPPSRSAARKNNGVGGGRRVANGMFVDHSTSAANGRSRQENGRSNGLGLLHSDHHDAAAAASGRDISRESSRTQHSEESERSTGGGVVAAAAAGRICGVECGKLASECARLRSEVRQVRQAEEAARLHATNCSNGEKNSMAECSQMKGRIEQLINKISSIERQRDQERSTAAVAERKAAESAARAAELERELQKERVERREEREKGREKSETVSETQQLLREKEAAWERESERLRHNSRTKDEVIIEMQGELTKLRAIAKNAVEAEDLRAELSLLRDKNIHLEASLSEENKLKQELFRALRNTQAERDRMTRQFDYSAFSSSSPSSALYPLSPPTSTSVPPLGSPGSNGSSSISTHFAPPDPPGLAPLSCAASVEQAFGGGGTRHSYSFASPLSSTHTSSFLSSSNGEHQLFEPLPLPANSSGLKGSSPFMPDEDDGEPFYAQNCGKFGAPSPASTRTTTSS</sequence>
<feature type="compositionally biased region" description="Low complexity" evidence="9">
    <location>
        <begin position="304"/>
        <end position="318"/>
    </location>
</feature>
<feature type="region of interest" description="Disordered" evidence="9">
    <location>
        <begin position="368"/>
        <end position="417"/>
    </location>
</feature>
<feature type="region of interest" description="Disordered" evidence="9">
    <location>
        <begin position="304"/>
        <end position="346"/>
    </location>
</feature>
<dbReference type="InterPro" id="IPR019130">
    <property type="entry name" value="Macoilin"/>
</dbReference>
<evidence type="ECO:0000256" key="10">
    <source>
        <dbReference type="SAM" id="Phobius"/>
    </source>
</evidence>
<feature type="compositionally biased region" description="Basic and acidic residues" evidence="9">
    <location>
        <begin position="396"/>
        <end position="410"/>
    </location>
</feature>
<evidence type="ECO:0000256" key="9">
    <source>
        <dbReference type="SAM" id="MobiDB-lite"/>
    </source>
</evidence>
<evidence type="ECO:0000256" key="3">
    <source>
        <dbReference type="ARBA" id="ARBA00022692"/>
    </source>
</evidence>